<feature type="active site" description="Nucleophile" evidence="8">
    <location>
        <position position="176"/>
    </location>
</feature>
<dbReference type="PROSITE" id="PS01180">
    <property type="entry name" value="CUB"/>
    <property type="match status" value="1"/>
</dbReference>
<keyword evidence="6" id="KW-0788">Thiol protease</keyword>
<evidence type="ECO:0000256" key="3">
    <source>
        <dbReference type="ARBA" id="ARBA00022729"/>
    </source>
</evidence>
<keyword evidence="4" id="KW-0677">Repeat</keyword>
<dbReference type="InterPro" id="IPR044934">
    <property type="entry name" value="Streptopain_sf"/>
</dbReference>
<evidence type="ECO:0000313" key="11">
    <source>
        <dbReference type="Proteomes" id="UP000257039"/>
    </source>
</evidence>
<dbReference type="GO" id="GO:0006508">
    <property type="term" value="P:proteolysis"/>
    <property type="evidence" value="ECO:0007669"/>
    <property type="project" value="UniProtKB-KW"/>
</dbReference>
<dbReference type="InterPro" id="IPR038765">
    <property type="entry name" value="Papain-like_cys_pep_sf"/>
</dbReference>
<name>A0A4P9VKX7_9GAMM</name>
<dbReference type="InterPro" id="IPR000859">
    <property type="entry name" value="CUB_dom"/>
</dbReference>
<feature type="domain" description="CUB" evidence="9">
    <location>
        <begin position="373"/>
        <end position="483"/>
    </location>
</feature>
<dbReference type="EMBL" id="NDXW01000001">
    <property type="protein sequence ID" value="RDH43975.1"/>
    <property type="molecule type" value="Genomic_DNA"/>
</dbReference>
<dbReference type="PANTHER" id="PTHR24251">
    <property type="entry name" value="OVOCHYMASE-RELATED"/>
    <property type="match status" value="1"/>
</dbReference>
<dbReference type="SMART" id="SM00042">
    <property type="entry name" value="CUB"/>
    <property type="match status" value="1"/>
</dbReference>
<comment type="caution">
    <text evidence="10">The sequence shown here is derived from an EMBL/GenBank/DDBJ whole genome shotgun (WGS) entry which is preliminary data.</text>
</comment>
<feature type="active site" description="Proton acceptor" evidence="8">
    <location>
        <position position="312"/>
    </location>
</feature>
<keyword evidence="11" id="KW-1185">Reference proteome</keyword>
<dbReference type="PRINTS" id="PR00797">
    <property type="entry name" value="STREPTOPAIN"/>
</dbReference>
<reference evidence="10 11" key="1">
    <citation type="submission" date="2017-04" db="EMBL/GenBank/DDBJ databases">
        <title>Draft genome sequence of Zooshikella ganghwensis VG4 isolated from Red Sea sediments.</title>
        <authorList>
            <person name="Rehman Z."/>
            <person name="Alam I."/>
            <person name="Kamau A."/>
            <person name="Bajic V."/>
            <person name="Leiknes T."/>
        </authorList>
    </citation>
    <scope>NUCLEOTIDE SEQUENCE [LARGE SCALE GENOMIC DNA]</scope>
    <source>
        <strain evidence="10 11">VG4</strain>
    </source>
</reference>
<keyword evidence="7" id="KW-1015">Disulfide bond</keyword>
<accession>A0A4P9VKX7</accession>
<dbReference type="Proteomes" id="UP000257039">
    <property type="component" value="Unassembled WGS sequence"/>
</dbReference>
<keyword evidence="5" id="KW-0378">Hydrolase</keyword>
<dbReference type="SUPFAM" id="SSF49854">
    <property type="entry name" value="Spermadhesin, CUB domain"/>
    <property type="match status" value="1"/>
</dbReference>
<gene>
    <name evidence="10" type="ORF">B9G39_11255</name>
</gene>
<dbReference type="AlphaFoldDB" id="A0A4P9VKX7"/>
<dbReference type="RefSeq" id="WP_094787198.1">
    <property type="nucleotide sequence ID" value="NZ_NDXW01000001.1"/>
</dbReference>
<evidence type="ECO:0000256" key="7">
    <source>
        <dbReference type="ARBA" id="ARBA00023157"/>
    </source>
</evidence>
<dbReference type="Pfam" id="PF01640">
    <property type="entry name" value="Peptidase_C10"/>
    <property type="match status" value="1"/>
</dbReference>
<evidence type="ECO:0000256" key="1">
    <source>
        <dbReference type="ARBA" id="ARBA00009693"/>
    </source>
</evidence>
<dbReference type="InterPro" id="IPR000200">
    <property type="entry name" value="Peptidase_C10"/>
</dbReference>
<dbReference type="Pfam" id="PF00431">
    <property type="entry name" value="CUB"/>
    <property type="match status" value="1"/>
</dbReference>
<dbReference type="Gene3D" id="3.90.70.50">
    <property type="entry name" value="Peptidase C10, streptopain"/>
    <property type="match status" value="1"/>
</dbReference>
<evidence type="ECO:0000256" key="5">
    <source>
        <dbReference type="ARBA" id="ARBA00022801"/>
    </source>
</evidence>
<evidence type="ECO:0000313" key="10">
    <source>
        <dbReference type="EMBL" id="RDH43975.1"/>
    </source>
</evidence>
<organism evidence="10 11">
    <name type="scientific">Zooshikella ganghwensis</name>
    <dbReference type="NCBI Taxonomy" id="202772"/>
    <lineage>
        <taxon>Bacteria</taxon>
        <taxon>Pseudomonadati</taxon>
        <taxon>Pseudomonadota</taxon>
        <taxon>Gammaproteobacteria</taxon>
        <taxon>Oceanospirillales</taxon>
        <taxon>Zooshikellaceae</taxon>
        <taxon>Zooshikella</taxon>
    </lineage>
</organism>
<dbReference type="InterPro" id="IPR025896">
    <property type="entry name" value="Spi_Prtas-inh"/>
</dbReference>
<dbReference type="Gene3D" id="2.60.120.290">
    <property type="entry name" value="Spermadhesin, CUB domain"/>
    <property type="match status" value="1"/>
</dbReference>
<evidence type="ECO:0000256" key="2">
    <source>
        <dbReference type="ARBA" id="ARBA00022670"/>
    </source>
</evidence>
<sequence length="483" mass="54387">MFKCISNNIAKKAMTTHEVSKFTACILLSFTSTAFSADISQSSAQTLATQFFKNKYATNTVDVTHAQIKYDNNNKAKAYIFQINHQGFVIVAAQQQRNPILAYNNTHGEMTFLQNHSPLMNWLTDYTAPNTKPATSRNARSKRSTTNTSVAPLTTTKWSQNGFYNDLIPNESLTGCVATAVAQFLKYHQYPEHGYSHNSYTYSDQGTISTDYRTTYYQWDNMPDQLLAANNDVATLMFHSGTAVKTLYGSSLSLAPMRFIPNALEKHFNYITNGFEYVSQFDNLPAWRDLIIHELQAKRVVILTGLSGNAGHAWIVDGYDGHDYFHMNWGWGGNMNGYFQLTSPAPRGNYNFNQRMAFVRAAPRPSLNHIPFCESTQYLTANQGEISDGSQQWNYPVNSDCKFILQPNVAGQLKLQFQSFNTERNHDFVTIYDGTTTAAPMLGRFHGSSLPTTITSQSGNLLIHFTSDDIVSGKGWQARYWVQ</sequence>
<protein>
    <recommendedName>
        <fullName evidence="9">CUB domain-containing protein</fullName>
    </recommendedName>
</protein>
<comment type="similarity">
    <text evidence="1">Belongs to the peptidase C10 family.</text>
</comment>
<dbReference type="GO" id="GO:0008234">
    <property type="term" value="F:cysteine-type peptidase activity"/>
    <property type="evidence" value="ECO:0007669"/>
    <property type="project" value="UniProtKB-KW"/>
</dbReference>
<keyword evidence="3" id="KW-0732">Signal</keyword>
<dbReference type="CDD" id="cd00041">
    <property type="entry name" value="CUB"/>
    <property type="match status" value="1"/>
</dbReference>
<dbReference type="InterPro" id="IPR035914">
    <property type="entry name" value="Sperma_CUB_dom_sf"/>
</dbReference>
<dbReference type="SUPFAM" id="SSF54001">
    <property type="entry name" value="Cysteine proteinases"/>
    <property type="match status" value="1"/>
</dbReference>
<evidence type="ECO:0000259" key="9">
    <source>
        <dbReference type="PROSITE" id="PS01180"/>
    </source>
</evidence>
<evidence type="ECO:0000256" key="8">
    <source>
        <dbReference type="PIRSR" id="PIRSR600200-1"/>
    </source>
</evidence>
<evidence type="ECO:0000256" key="6">
    <source>
        <dbReference type="ARBA" id="ARBA00022807"/>
    </source>
</evidence>
<evidence type="ECO:0000256" key="4">
    <source>
        <dbReference type="ARBA" id="ARBA00022737"/>
    </source>
</evidence>
<keyword evidence="2" id="KW-0645">Protease</keyword>
<dbReference type="Pfam" id="PF13734">
    <property type="entry name" value="Inhibitor_I69"/>
    <property type="match status" value="1"/>
</dbReference>
<proteinExistence type="inferred from homology"/>